<dbReference type="Gene3D" id="3.10.620.30">
    <property type="match status" value="1"/>
</dbReference>
<dbReference type="PANTHER" id="PTHR33490:SF6">
    <property type="entry name" value="SLL1049 PROTEIN"/>
    <property type="match status" value="1"/>
</dbReference>
<dbReference type="OrthoDB" id="9804023at2"/>
<evidence type="ECO:0000313" key="3">
    <source>
        <dbReference type="Proteomes" id="UP000074072"/>
    </source>
</evidence>
<dbReference type="Proteomes" id="UP000074072">
    <property type="component" value="Unassembled WGS sequence"/>
</dbReference>
<evidence type="ECO:0000259" key="1">
    <source>
        <dbReference type="SMART" id="SM00460"/>
    </source>
</evidence>
<dbReference type="PANTHER" id="PTHR33490">
    <property type="entry name" value="BLR5614 PROTEIN-RELATED"/>
    <property type="match status" value="1"/>
</dbReference>
<dbReference type="AlphaFoldDB" id="A0A147ISG7"/>
<gene>
    <name evidence="2" type="ORF">SB4_11610</name>
</gene>
<dbReference type="Pfam" id="PF08379">
    <property type="entry name" value="Bact_transglu_N"/>
    <property type="match status" value="1"/>
</dbReference>
<dbReference type="SMART" id="SM00460">
    <property type="entry name" value="TGc"/>
    <property type="match status" value="1"/>
</dbReference>
<sequence>MRIAIEHQIVHRPHPGRPTMVQMLRLTPENFDDQTVAHWRIDVDCDARLRRGQDGFGNAVTMLYVEGAPETVTITATGEVLTSDAHGLIHGATETLPPALFLRATTMTPDDSAIATFAAEAAAGMAGPLGALHALNVALHRRFPVDRDATPQGADAARAFEQDRVTPCDLAHIFCVGARSLGIPARYVSGFAAWGGDRRGQAHCWAEAYVEELGWIGFDPSIGLSPQDGHVRVAVALDAAGAAAVAGEPWGQSVANGEAQ</sequence>
<organism evidence="2 3">
    <name type="scientific">Sphingomonas sanguinis</name>
    <dbReference type="NCBI Taxonomy" id="33051"/>
    <lineage>
        <taxon>Bacteria</taxon>
        <taxon>Pseudomonadati</taxon>
        <taxon>Pseudomonadota</taxon>
        <taxon>Alphaproteobacteria</taxon>
        <taxon>Sphingomonadales</taxon>
        <taxon>Sphingomonadaceae</taxon>
        <taxon>Sphingomonas</taxon>
    </lineage>
</organism>
<dbReference type="InterPro" id="IPR038765">
    <property type="entry name" value="Papain-like_cys_pep_sf"/>
</dbReference>
<dbReference type="InterPro" id="IPR002931">
    <property type="entry name" value="Transglutaminase-like"/>
</dbReference>
<dbReference type="SUPFAM" id="SSF54001">
    <property type="entry name" value="Cysteine proteinases"/>
    <property type="match status" value="1"/>
</dbReference>
<reference evidence="2 3" key="1">
    <citation type="journal article" date="2016" name="Front. Microbiol.">
        <title>Genomic Resource of Rice Seed Associated Bacteria.</title>
        <authorList>
            <person name="Midha S."/>
            <person name="Bansal K."/>
            <person name="Sharma S."/>
            <person name="Kumar N."/>
            <person name="Patil P.P."/>
            <person name="Chaudhry V."/>
            <person name="Patil P.B."/>
        </authorList>
    </citation>
    <scope>NUCLEOTIDE SEQUENCE [LARGE SCALE GENOMIC DNA]</scope>
    <source>
        <strain evidence="2 3">SB4</strain>
    </source>
</reference>
<evidence type="ECO:0000313" key="2">
    <source>
        <dbReference type="EMBL" id="KTT98298.1"/>
    </source>
</evidence>
<feature type="domain" description="Transglutaminase-like" evidence="1">
    <location>
        <begin position="159"/>
        <end position="222"/>
    </location>
</feature>
<dbReference type="EMBL" id="LDTE01000070">
    <property type="protein sequence ID" value="KTT98298.1"/>
    <property type="molecule type" value="Genomic_DNA"/>
</dbReference>
<dbReference type="RefSeq" id="WP_058752681.1">
    <property type="nucleotide sequence ID" value="NZ_LDTE01000070.1"/>
</dbReference>
<proteinExistence type="predicted"/>
<dbReference type="Pfam" id="PF01841">
    <property type="entry name" value="Transglut_core"/>
    <property type="match status" value="1"/>
</dbReference>
<name>A0A147ISG7_9SPHN</name>
<comment type="caution">
    <text evidence="2">The sequence shown here is derived from an EMBL/GenBank/DDBJ whole genome shotgun (WGS) entry which is preliminary data.</text>
</comment>
<dbReference type="InterPro" id="IPR013589">
    <property type="entry name" value="Bac_transglu_N"/>
</dbReference>
<protein>
    <submittedName>
        <fullName evidence="2">Transglutaminase</fullName>
    </submittedName>
</protein>
<dbReference type="PATRIC" id="fig|33051.4.peg.3140"/>
<accession>A0A147ISG7</accession>